<evidence type="ECO:0000259" key="3">
    <source>
        <dbReference type="PROSITE" id="PS51186"/>
    </source>
</evidence>
<organism evidence="4 5">
    <name type="scientific">Aurantiacibacter xanthus</name>
    <dbReference type="NCBI Taxonomy" id="1784712"/>
    <lineage>
        <taxon>Bacteria</taxon>
        <taxon>Pseudomonadati</taxon>
        <taxon>Pseudomonadota</taxon>
        <taxon>Alphaproteobacteria</taxon>
        <taxon>Sphingomonadales</taxon>
        <taxon>Erythrobacteraceae</taxon>
        <taxon>Aurantiacibacter</taxon>
    </lineage>
</organism>
<protein>
    <submittedName>
        <fullName evidence="4">GNAT family N-acetyltransferase</fullName>
    </submittedName>
</protein>
<name>A0A3A1P7M9_9SPHN</name>
<reference evidence="4 5" key="1">
    <citation type="submission" date="2018-08" db="EMBL/GenBank/DDBJ databases">
        <title>Erythrobacter zhengii sp.nov., a bacterium isolated from deep-sea sediment.</title>
        <authorList>
            <person name="Fang C."/>
            <person name="Wu Y.-H."/>
            <person name="Sun C."/>
            <person name="Wang H."/>
            <person name="Cheng H."/>
            <person name="Meng F.-X."/>
            <person name="Wang C.-S."/>
            <person name="Xu X.-W."/>
        </authorList>
    </citation>
    <scope>NUCLEOTIDE SEQUENCE [LARGE SCALE GENOMIC DNA]</scope>
    <source>
        <strain evidence="4 5">CCTCC AB 2015396</strain>
    </source>
</reference>
<keyword evidence="1 4" id="KW-0808">Transferase</keyword>
<dbReference type="PROSITE" id="PS51186">
    <property type="entry name" value="GNAT"/>
    <property type="match status" value="1"/>
</dbReference>
<gene>
    <name evidence="4" type="ORF">D2V17_10055</name>
</gene>
<dbReference type="OrthoDB" id="9804026at2"/>
<dbReference type="PANTHER" id="PTHR43420:SF12">
    <property type="entry name" value="N-ACETYLTRANSFERASE DOMAIN-CONTAINING PROTEIN"/>
    <property type="match status" value="1"/>
</dbReference>
<sequence length="153" mass="16862">MTDDTLDAIMHVMEQAFDPAYGEAWNRRQVGDALTLANTHCVIVGADPARPWRDPRDAAGFAMLREAVGEEELLLLAVSPGHRRKGVGRRLLEQAMAQAQARGSAHVFLEMRDGNPAEFLYRALGFEQIGRRPGYYRGAVGGPLDAVTFAKRL</sequence>
<dbReference type="AlphaFoldDB" id="A0A3A1P7M9"/>
<dbReference type="Proteomes" id="UP000265366">
    <property type="component" value="Unassembled WGS sequence"/>
</dbReference>
<dbReference type="GO" id="GO:0016747">
    <property type="term" value="F:acyltransferase activity, transferring groups other than amino-acyl groups"/>
    <property type="evidence" value="ECO:0007669"/>
    <property type="project" value="InterPro"/>
</dbReference>
<dbReference type="Gene3D" id="3.40.630.30">
    <property type="match status" value="1"/>
</dbReference>
<dbReference type="RefSeq" id="WP_119592842.1">
    <property type="nucleotide sequence ID" value="NZ_QXFM01000093.1"/>
</dbReference>
<evidence type="ECO:0000256" key="2">
    <source>
        <dbReference type="ARBA" id="ARBA00023315"/>
    </source>
</evidence>
<proteinExistence type="predicted"/>
<keyword evidence="5" id="KW-1185">Reference proteome</keyword>
<evidence type="ECO:0000256" key="1">
    <source>
        <dbReference type="ARBA" id="ARBA00022679"/>
    </source>
</evidence>
<dbReference type="EMBL" id="QXFM01000093">
    <property type="protein sequence ID" value="RIV86094.1"/>
    <property type="molecule type" value="Genomic_DNA"/>
</dbReference>
<dbReference type="Pfam" id="PF00583">
    <property type="entry name" value="Acetyltransf_1"/>
    <property type="match status" value="1"/>
</dbReference>
<comment type="caution">
    <text evidence="4">The sequence shown here is derived from an EMBL/GenBank/DDBJ whole genome shotgun (WGS) entry which is preliminary data.</text>
</comment>
<evidence type="ECO:0000313" key="4">
    <source>
        <dbReference type="EMBL" id="RIV86094.1"/>
    </source>
</evidence>
<dbReference type="PANTHER" id="PTHR43420">
    <property type="entry name" value="ACETYLTRANSFERASE"/>
    <property type="match status" value="1"/>
</dbReference>
<feature type="domain" description="N-acetyltransferase" evidence="3">
    <location>
        <begin position="1"/>
        <end position="153"/>
    </location>
</feature>
<dbReference type="CDD" id="cd04301">
    <property type="entry name" value="NAT_SF"/>
    <property type="match status" value="1"/>
</dbReference>
<dbReference type="SUPFAM" id="SSF55729">
    <property type="entry name" value="Acyl-CoA N-acyltransferases (Nat)"/>
    <property type="match status" value="1"/>
</dbReference>
<keyword evidence="2" id="KW-0012">Acyltransferase</keyword>
<evidence type="ECO:0000313" key="5">
    <source>
        <dbReference type="Proteomes" id="UP000265366"/>
    </source>
</evidence>
<accession>A0A3A1P7M9</accession>
<dbReference type="InterPro" id="IPR050680">
    <property type="entry name" value="YpeA/RimI_acetyltransf"/>
</dbReference>
<dbReference type="InterPro" id="IPR000182">
    <property type="entry name" value="GNAT_dom"/>
</dbReference>
<dbReference type="InterPro" id="IPR016181">
    <property type="entry name" value="Acyl_CoA_acyltransferase"/>
</dbReference>